<dbReference type="Pfam" id="PF02690">
    <property type="entry name" value="Na_Pi_cotrans"/>
    <property type="match status" value="1"/>
</dbReference>
<dbReference type="Pfam" id="PF01895">
    <property type="entry name" value="PhoU"/>
    <property type="match status" value="2"/>
</dbReference>
<comment type="subcellular location">
    <subcellularLocation>
        <location evidence="1">Cell membrane</location>
        <topology evidence="1">Multi-pass membrane protein</topology>
    </subcellularLocation>
</comment>
<dbReference type="GO" id="GO:0005886">
    <property type="term" value="C:plasma membrane"/>
    <property type="evidence" value="ECO:0007669"/>
    <property type="project" value="UniProtKB-SubCell"/>
</dbReference>
<evidence type="ECO:0000259" key="7">
    <source>
        <dbReference type="Pfam" id="PF01895"/>
    </source>
</evidence>
<keyword evidence="3 6" id="KW-0812">Transmembrane</keyword>
<dbReference type="PANTHER" id="PTHR10010">
    <property type="entry name" value="SOLUTE CARRIER FAMILY 34 SODIUM PHOSPHATE , MEMBER 2-RELATED"/>
    <property type="match status" value="1"/>
</dbReference>
<feature type="transmembrane region" description="Helical" evidence="6">
    <location>
        <begin position="52"/>
        <end position="75"/>
    </location>
</feature>
<comment type="caution">
    <text evidence="8">The sequence shown here is derived from an EMBL/GenBank/DDBJ whole genome shotgun (WGS) entry which is preliminary data.</text>
</comment>
<dbReference type="AlphaFoldDB" id="A0A9D1I7Q4"/>
<keyword evidence="4 6" id="KW-1133">Transmembrane helix</keyword>
<dbReference type="SUPFAM" id="SSF109755">
    <property type="entry name" value="PhoU-like"/>
    <property type="match status" value="1"/>
</dbReference>
<reference evidence="8" key="1">
    <citation type="submission" date="2020-10" db="EMBL/GenBank/DDBJ databases">
        <authorList>
            <person name="Gilroy R."/>
        </authorList>
    </citation>
    <scope>NUCLEOTIDE SEQUENCE</scope>
    <source>
        <strain evidence="8">CHK195-4489</strain>
    </source>
</reference>
<feature type="domain" description="PhoU" evidence="7">
    <location>
        <begin position="468"/>
        <end position="546"/>
    </location>
</feature>
<proteinExistence type="predicted"/>
<evidence type="ECO:0000256" key="3">
    <source>
        <dbReference type="ARBA" id="ARBA00022692"/>
    </source>
</evidence>
<dbReference type="Gene3D" id="1.20.58.220">
    <property type="entry name" value="Phosphate transport system protein phou homolog 2, domain 2"/>
    <property type="match status" value="1"/>
</dbReference>
<feature type="transmembrane region" description="Helical" evidence="6">
    <location>
        <begin position="150"/>
        <end position="169"/>
    </location>
</feature>
<feature type="transmembrane region" description="Helical" evidence="6">
    <location>
        <begin position="189"/>
        <end position="214"/>
    </location>
</feature>
<keyword evidence="2" id="KW-1003">Cell membrane</keyword>
<evidence type="ECO:0000256" key="5">
    <source>
        <dbReference type="ARBA" id="ARBA00023136"/>
    </source>
</evidence>
<dbReference type="PANTHER" id="PTHR10010:SF46">
    <property type="entry name" value="SODIUM-DEPENDENT PHOSPHATE TRANSPORT PROTEIN 2B"/>
    <property type="match status" value="1"/>
</dbReference>
<dbReference type="NCBIfam" id="TIGR00704">
    <property type="entry name" value="NaPi_cotrn_rel"/>
    <property type="match status" value="1"/>
</dbReference>
<reference evidence="8" key="2">
    <citation type="journal article" date="2021" name="PeerJ">
        <title>Extensive microbial diversity within the chicken gut microbiome revealed by metagenomics and culture.</title>
        <authorList>
            <person name="Gilroy R."/>
            <person name="Ravi A."/>
            <person name="Getino M."/>
            <person name="Pursley I."/>
            <person name="Horton D.L."/>
            <person name="Alikhan N.F."/>
            <person name="Baker D."/>
            <person name="Gharbi K."/>
            <person name="Hall N."/>
            <person name="Watson M."/>
            <person name="Adriaenssens E.M."/>
            <person name="Foster-Nyarko E."/>
            <person name="Jarju S."/>
            <person name="Secka A."/>
            <person name="Antonio M."/>
            <person name="Oren A."/>
            <person name="Chaudhuri R.R."/>
            <person name="La Ragione R."/>
            <person name="Hildebrand F."/>
            <person name="Pallen M.J."/>
        </authorList>
    </citation>
    <scope>NUCLEOTIDE SEQUENCE</scope>
    <source>
        <strain evidence="8">CHK195-4489</strain>
    </source>
</reference>
<feature type="transmembrane region" description="Helical" evidence="6">
    <location>
        <begin position="259"/>
        <end position="280"/>
    </location>
</feature>
<evidence type="ECO:0000313" key="9">
    <source>
        <dbReference type="Proteomes" id="UP000824089"/>
    </source>
</evidence>
<dbReference type="GO" id="GO:0005436">
    <property type="term" value="F:sodium:phosphate symporter activity"/>
    <property type="evidence" value="ECO:0007669"/>
    <property type="project" value="InterPro"/>
</dbReference>
<dbReference type="NCBIfam" id="NF037997">
    <property type="entry name" value="Na_Pi_symport"/>
    <property type="match status" value="1"/>
</dbReference>
<name>A0A9D1I7Q4_9CLOT</name>
<feature type="transmembrane region" description="Helical" evidence="6">
    <location>
        <begin position="118"/>
        <end position="138"/>
    </location>
</feature>
<dbReference type="InterPro" id="IPR038078">
    <property type="entry name" value="PhoU-like_sf"/>
</dbReference>
<protein>
    <submittedName>
        <fullName evidence="8">Na/Pi cotransporter family protein</fullName>
    </submittedName>
</protein>
<dbReference type="InterPro" id="IPR004633">
    <property type="entry name" value="NaPi_cotrn-rel/YqeW-like"/>
</dbReference>
<dbReference type="EMBL" id="DVMM01000087">
    <property type="protein sequence ID" value="HIU29519.1"/>
    <property type="molecule type" value="Genomic_DNA"/>
</dbReference>
<sequence length="588" mass="64007">MDNIWTMVITLLGGLAFFLFGMHVMSSGLERLAGGRLEQVLKKMTSNTFKSFLLGLGITAAIQSSSAVTVMLVGLVNSGLMEIGQTIGVIMGSNIGTTVTAWILSLSEINSENPVINLLNPSNLSPIIALIGILLIMFSRKSRKKDAGSICIGFAVLMAGMNMMGDAVAPLADSPAFVSLMTAFRNPLLGVLAGAVFTAIIQSSSASVGILQALSLTGSVTYGTAIPIIMGQNIGTCVTALISSIGVNKNARKVSVIHISFNLIGTMLFLCVIYGVNLLNPLQFLGNTIGPFEIAVSHSIFNIVTTAVLFPFTRQLEKIANFVIRTESGSKKSSKAPVFLDERLLNTPSFAASECNNLTVKMARTAQDNILLALRMLQNYDKKQVEKVLKTENDLDTYEDRLGSFLVKLSGKELSDSDSRTTSKLLHCIGDLERIGDHAVNLVKSADEIHEKGISFSSEARKELTTLTKALEEILALTTEAFETDSVETAKKVEPLEQAIDFITSEIKSRHVRRLQNGECTIETGFILSDLLNNYERVSDHCSNIAVAIIELDHQSFGTHAYLNSIKSNENREFCRDYEYYVEKYALR</sequence>
<organism evidence="8 9">
    <name type="scientific">Candidatus Egerieisoma faecipullorum</name>
    <dbReference type="NCBI Taxonomy" id="2840963"/>
    <lineage>
        <taxon>Bacteria</taxon>
        <taxon>Bacillati</taxon>
        <taxon>Bacillota</taxon>
        <taxon>Clostridia</taxon>
        <taxon>Eubacteriales</taxon>
        <taxon>Clostridiaceae</taxon>
        <taxon>Clostridiaceae incertae sedis</taxon>
        <taxon>Candidatus Egerieisoma</taxon>
    </lineage>
</organism>
<dbReference type="GO" id="GO:0044341">
    <property type="term" value="P:sodium-dependent phosphate transport"/>
    <property type="evidence" value="ECO:0007669"/>
    <property type="project" value="InterPro"/>
</dbReference>
<accession>A0A9D1I7Q4</accession>
<evidence type="ECO:0000313" key="8">
    <source>
        <dbReference type="EMBL" id="HIU29519.1"/>
    </source>
</evidence>
<feature type="transmembrane region" description="Helical" evidence="6">
    <location>
        <begin position="87"/>
        <end position="106"/>
    </location>
</feature>
<dbReference type="Proteomes" id="UP000824089">
    <property type="component" value="Unassembled WGS sequence"/>
</dbReference>
<dbReference type="InterPro" id="IPR003841">
    <property type="entry name" value="Na/Pi_transpt"/>
</dbReference>
<evidence type="ECO:0000256" key="1">
    <source>
        <dbReference type="ARBA" id="ARBA00004651"/>
    </source>
</evidence>
<gene>
    <name evidence="8" type="ORF">IAD50_04385</name>
</gene>
<keyword evidence="5 6" id="KW-0472">Membrane</keyword>
<evidence type="ECO:0000256" key="2">
    <source>
        <dbReference type="ARBA" id="ARBA00022475"/>
    </source>
</evidence>
<feature type="domain" description="PhoU" evidence="7">
    <location>
        <begin position="361"/>
        <end position="445"/>
    </location>
</feature>
<evidence type="ECO:0000256" key="6">
    <source>
        <dbReference type="SAM" id="Phobius"/>
    </source>
</evidence>
<evidence type="ECO:0000256" key="4">
    <source>
        <dbReference type="ARBA" id="ARBA00022989"/>
    </source>
</evidence>
<feature type="transmembrane region" description="Helical" evidence="6">
    <location>
        <begin position="226"/>
        <end position="247"/>
    </location>
</feature>
<dbReference type="InterPro" id="IPR026022">
    <property type="entry name" value="PhoU_dom"/>
</dbReference>